<dbReference type="NCBIfam" id="NF047356">
    <property type="entry name" value="RNA_bind_RnpM"/>
    <property type="match status" value="1"/>
</dbReference>
<dbReference type="Gene3D" id="3.30.1230.10">
    <property type="entry name" value="YlxR-like"/>
    <property type="match status" value="1"/>
</dbReference>
<dbReference type="CDD" id="cd00279">
    <property type="entry name" value="YlxR"/>
    <property type="match status" value="1"/>
</dbReference>
<dbReference type="KEGG" id="gfe:Gferi_00730"/>
<dbReference type="EMBL" id="CP017269">
    <property type="protein sequence ID" value="AOT68237.1"/>
    <property type="molecule type" value="Genomic_DNA"/>
</dbReference>
<reference evidence="2 3" key="1">
    <citation type="submission" date="2016-09" db="EMBL/GenBank/DDBJ databases">
        <title>Genomic analysis reveals versatility of anaerobic energy metabolism of Geosporobacter ferrireducens IRF9 of phylum Firmicutes.</title>
        <authorList>
            <person name="Kim S.-J."/>
        </authorList>
    </citation>
    <scope>NUCLEOTIDE SEQUENCE [LARGE SCALE GENOMIC DNA]</scope>
    <source>
        <strain evidence="2 3">IRF9</strain>
    </source>
</reference>
<feature type="domain" description="YlxR" evidence="1">
    <location>
        <begin position="9"/>
        <end position="82"/>
    </location>
</feature>
<gene>
    <name evidence="2" type="ORF">Gferi_00730</name>
</gene>
<keyword evidence="3" id="KW-1185">Reference proteome</keyword>
<dbReference type="Pfam" id="PF04296">
    <property type="entry name" value="YlxR"/>
    <property type="match status" value="1"/>
</dbReference>
<name>A0A1D8GBE8_9FIRM</name>
<organism evidence="2 3">
    <name type="scientific">Geosporobacter ferrireducens</name>
    <dbReference type="NCBI Taxonomy" id="1424294"/>
    <lineage>
        <taxon>Bacteria</taxon>
        <taxon>Bacillati</taxon>
        <taxon>Bacillota</taxon>
        <taxon>Clostridia</taxon>
        <taxon>Peptostreptococcales</taxon>
        <taxon>Thermotaleaceae</taxon>
        <taxon>Geosporobacter</taxon>
    </lineage>
</organism>
<dbReference type="RefSeq" id="WP_069973790.1">
    <property type="nucleotide sequence ID" value="NZ_CP017269.1"/>
</dbReference>
<evidence type="ECO:0000313" key="3">
    <source>
        <dbReference type="Proteomes" id="UP000095743"/>
    </source>
</evidence>
<dbReference type="STRING" id="1424294.Gferi_00730"/>
<dbReference type="InterPro" id="IPR007393">
    <property type="entry name" value="YlxR_dom"/>
</dbReference>
<proteinExistence type="predicted"/>
<dbReference type="InterPro" id="IPR035931">
    <property type="entry name" value="YlxR-like_sf"/>
</dbReference>
<accession>A0A1D8GBE8</accession>
<dbReference type="Proteomes" id="UP000095743">
    <property type="component" value="Chromosome"/>
</dbReference>
<dbReference type="OrthoDB" id="9813251at2"/>
<protein>
    <submittedName>
        <fullName evidence="2">Nucleic acid-binding protein</fullName>
    </submittedName>
</protein>
<evidence type="ECO:0000313" key="2">
    <source>
        <dbReference type="EMBL" id="AOT68237.1"/>
    </source>
</evidence>
<dbReference type="AlphaFoldDB" id="A0A1D8GBE8"/>
<dbReference type="PANTHER" id="PTHR34215:SF1">
    <property type="entry name" value="YLXR DOMAIN-CONTAINING PROTEIN"/>
    <property type="match status" value="1"/>
</dbReference>
<sequence>MKVKKIPLRQCIGCMEGKPKKELIRIVKNKEGEIKIDFTSKAAGRGAYICNNVECLAKAQKKKALNRAFEQEIDQSIYQQLQEELEKHVK</sequence>
<dbReference type="SUPFAM" id="SSF64376">
    <property type="entry name" value="YlxR-like"/>
    <property type="match status" value="1"/>
</dbReference>
<dbReference type="InterPro" id="IPR037465">
    <property type="entry name" value="YlxR"/>
</dbReference>
<evidence type="ECO:0000259" key="1">
    <source>
        <dbReference type="Pfam" id="PF04296"/>
    </source>
</evidence>
<dbReference type="PANTHER" id="PTHR34215">
    <property type="entry name" value="BLL0784 PROTEIN"/>
    <property type="match status" value="1"/>
</dbReference>